<reference evidence="2 3" key="1">
    <citation type="journal article" date="2022" name="Nat. Ecol. Evol.">
        <title>A masculinizing supergene underlies an exaggerated male reproductive morph in a spider.</title>
        <authorList>
            <person name="Hendrickx F."/>
            <person name="De Corte Z."/>
            <person name="Sonet G."/>
            <person name="Van Belleghem S.M."/>
            <person name="Kostlbacher S."/>
            <person name="Vangestel C."/>
        </authorList>
    </citation>
    <scope>NUCLEOTIDE SEQUENCE [LARGE SCALE GENOMIC DNA]</scope>
    <source>
        <strain evidence="2">W744_W776</strain>
    </source>
</reference>
<evidence type="ECO:0000313" key="3">
    <source>
        <dbReference type="Proteomes" id="UP000827092"/>
    </source>
</evidence>
<dbReference type="Gene3D" id="2.170.270.10">
    <property type="entry name" value="SET domain"/>
    <property type="match status" value="1"/>
</dbReference>
<dbReference type="InterPro" id="IPR046341">
    <property type="entry name" value="SET_dom_sf"/>
</dbReference>
<dbReference type="InterPro" id="IPR050869">
    <property type="entry name" value="H3K4_H4K5_MeTrfase"/>
</dbReference>
<evidence type="ECO:0000313" key="2">
    <source>
        <dbReference type="EMBL" id="KAG8178469.1"/>
    </source>
</evidence>
<dbReference type="PANTHER" id="PTHR12197">
    <property type="entry name" value="HISTONE-LYSINE N-METHYLTRANSFERASE SMYD"/>
    <property type="match status" value="1"/>
</dbReference>
<dbReference type="SUPFAM" id="SSF82199">
    <property type="entry name" value="SET domain"/>
    <property type="match status" value="1"/>
</dbReference>
<dbReference type="EMBL" id="JAFNEN010000693">
    <property type="protein sequence ID" value="KAG8178469.1"/>
    <property type="molecule type" value="Genomic_DNA"/>
</dbReference>
<dbReference type="InterPro" id="IPR001214">
    <property type="entry name" value="SET_dom"/>
</dbReference>
<dbReference type="AlphaFoldDB" id="A0AAV6U2X6"/>
<name>A0AAV6U2X6_9ARAC</name>
<sequence length="368" mass="42121">MRFCGKNCQKTAWIDHKFECPYLRNYKDFSHQPYVHMIGNIILKLKGKDWKTVTKNIFGKEVSFYDIVSHATDKGQLNMIVDAQGIEEPLKSYIGSKNMPDKATILELFGKHQKSTSSASDGWALYIGTSKLDHSCIPNAAFDLYGGEITVRAIKSIKKRQQVTISYRPLLTSTEAFLLHKGLRESWKNCYCSDCSQEFGQSDLTKILDMTRASDALEESDCTLVMMSLLARLKYPVEDIVTCDRLKGILRTQEGVLGRTNLLRMLMLARLHFRDGSCEERIAGLVELAESMKQVWGEYYGELIPVYKKLICVYMEARNLERAINYTRKVLMVEKISCGKPFDDSDKALAEKMLKFVINEFTPELLYE</sequence>
<keyword evidence="3" id="KW-1185">Reference proteome</keyword>
<dbReference type="Pfam" id="PF00856">
    <property type="entry name" value="SET"/>
    <property type="match status" value="1"/>
</dbReference>
<dbReference type="GO" id="GO:0008757">
    <property type="term" value="F:S-adenosylmethionine-dependent methyltransferase activity"/>
    <property type="evidence" value="ECO:0007669"/>
    <property type="project" value="UniProtKB-ARBA"/>
</dbReference>
<dbReference type="PANTHER" id="PTHR12197:SF251">
    <property type="entry name" value="EG:BACR7C10.4 PROTEIN"/>
    <property type="match status" value="1"/>
</dbReference>
<evidence type="ECO:0000259" key="1">
    <source>
        <dbReference type="PROSITE" id="PS50280"/>
    </source>
</evidence>
<comment type="caution">
    <text evidence="2">The sequence shown here is derived from an EMBL/GenBank/DDBJ whole genome shotgun (WGS) entry which is preliminary data.</text>
</comment>
<dbReference type="CDD" id="cd20071">
    <property type="entry name" value="SET_SMYD"/>
    <property type="match status" value="1"/>
</dbReference>
<dbReference type="Gene3D" id="6.10.140.2220">
    <property type="match status" value="1"/>
</dbReference>
<feature type="domain" description="SET" evidence="1">
    <location>
        <begin position="60"/>
        <end position="168"/>
    </location>
</feature>
<dbReference type="GO" id="GO:0008276">
    <property type="term" value="F:protein methyltransferase activity"/>
    <property type="evidence" value="ECO:0007669"/>
    <property type="project" value="UniProtKB-ARBA"/>
</dbReference>
<organism evidence="2 3">
    <name type="scientific">Oedothorax gibbosus</name>
    <dbReference type="NCBI Taxonomy" id="931172"/>
    <lineage>
        <taxon>Eukaryota</taxon>
        <taxon>Metazoa</taxon>
        <taxon>Ecdysozoa</taxon>
        <taxon>Arthropoda</taxon>
        <taxon>Chelicerata</taxon>
        <taxon>Arachnida</taxon>
        <taxon>Araneae</taxon>
        <taxon>Araneomorphae</taxon>
        <taxon>Entelegynae</taxon>
        <taxon>Araneoidea</taxon>
        <taxon>Linyphiidae</taxon>
        <taxon>Erigoninae</taxon>
        <taxon>Oedothorax</taxon>
    </lineage>
</organism>
<gene>
    <name evidence="2" type="ORF">JTE90_024629</name>
</gene>
<dbReference type="Proteomes" id="UP000827092">
    <property type="component" value="Unassembled WGS sequence"/>
</dbReference>
<dbReference type="Gene3D" id="1.10.220.160">
    <property type="match status" value="1"/>
</dbReference>
<dbReference type="PROSITE" id="PS50280">
    <property type="entry name" value="SET"/>
    <property type="match status" value="1"/>
</dbReference>
<dbReference type="SUPFAM" id="SSF144232">
    <property type="entry name" value="HIT/MYND zinc finger-like"/>
    <property type="match status" value="1"/>
</dbReference>
<dbReference type="GO" id="GO:0005634">
    <property type="term" value="C:nucleus"/>
    <property type="evidence" value="ECO:0007669"/>
    <property type="project" value="TreeGrafter"/>
</dbReference>
<accession>A0AAV6U2X6</accession>
<proteinExistence type="predicted"/>
<dbReference type="GO" id="GO:0008170">
    <property type="term" value="F:N-methyltransferase activity"/>
    <property type="evidence" value="ECO:0007669"/>
    <property type="project" value="UniProtKB-ARBA"/>
</dbReference>
<protein>
    <recommendedName>
        <fullName evidence="1">SET domain-containing protein</fullName>
    </recommendedName>
</protein>